<gene>
    <name evidence="3" type="ORF">HKI87_04g32890</name>
</gene>
<keyword evidence="4" id="KW-1185">Reference proteome</keyword>
<protein>
    <submittedName>
        <fullName evidence="3">Uncharacterized protein</fullName>
    </submittedName>
</protein>
<keyword evidence="2" id="KW-0472">Membrane</keyword>
<evidence type="ECO:0000256" key="2">
    <source>
        <dbReference type="SAM" id="Phobius"/>
    </source>
</evidence>
<feature type="compositionally biased region" description="Basic and acidic residues" evidence="1">
    <location>
        <begin position="50"/>
        <end position="60"/>
    </location>
</feature>
<feature type="region of interest" description="Disordered" evidence="1">
    <location>
        <begin position="30"/>
        <end position="68"/>
    </location>
</feature>
<dbReference type="EMBL" id="CP151504">
    <property type="protein sequence ID" value="WZN61754.1"/>
    <property type="molecule type" value="Genomic_DNA"/>
</dbReference>
<evidence type="ECO:0000313" key="3">
    <source>
        <dbReference type="EMBL" id="WZN61754.1"/>
    </source>
</evidence>
<feature type="compositionally biased region" description="Low complexity" evidence="1">
    <location>
        <begin position="30"/>
        <end position="40"/>
    </location>
</feature>
<evidence type="ECO:0000313" key="4">
    <source>
        <dbReference type="Proteomes" id="UP001472866"/>
    </source>
</evidence>
<evidence type="ECO:0000256" key="1">
    <source>
        <dbReference type="SAM" id="MobiDB-lite"/>
    </source>
</evidence>
<name>A0AAX4P6A3_9CHLO</name>
<dbReference type="AlphaFoldDB" id="A0AAX4P6A3"/>
<feature type="transmembrane region" description="Helical" evidence="2">
    <location>
        <begin position="282"/>
        <end position="304"/>
    </location>
</feature>
<dbReference type="Proteomes" id="UP001472866">
    <property type="component" value="Chromosome 04"/>
</dbReference>
<keyword evidence="2" id="KW-1133">Transmembrane helix</keyword>
<organism evidence="3 4">
    <name type="scientific">Chloropicon roscoffensis</name>
    <dbReference type="NCBI Taxonomy" id="1461544"/>
    <lineage>
        <taxon>Eukaryota</taxon>
        <taxon>Viridiplantae</taxon>
        <taxon>Chlorophyta</taxon>
        <taxon>Chloropicophyceae</taxon>
        <taxon>Chloropicales</taxon>
        <taxon>Chloropicaceae</taxon>
        <taxon>Chloropicon</taxon>
    </lineage>
</organism>
<accession>A0AAX4P6A3</accession>
<reference evidence="3 4" key="1">
    <citation type="submission" date="2024-03" db="EMBL/GenBank/DDBJ databases">
        <title>Complete genome sequence of the green alga Chloropicon roscoffensis RCC1871.</title>
        <authorList>
            <person name="Lemieux C."/>
            <person name="Pombert J.-F."/>
            <person name="Otis C."/>
            <person name="Turmel M."/>
        </authorList>
    </citation>
    <scope>NUCLEOTIDE SEQUENCE [LARGE SCALE GENOMIC DNA]</scope>
    <source>
        <strain evidence="3 4">RCC1871</strain>
    </source>
</reference>
<sequence>MAPTMRRLVAGSGARGHWSRSCACSSTVSTSSARRQNWARSRGRTWPRRPRAEAEDKESTSSDDSASFSEQLWSAARQGVQEKETSDTLSVSAASFLNPLDNTFEINRFFSAAKQLYLKQQYGQSLEMYEEVLGESGRYGLNGYFVDQVSPLSEEEPDVMRKDQISARAVVLFNAGCIYTTFGELETAQQFLREAQNLGLSVNYFLSRAKDPTLTSLENPYLPVVGAVQVVSNLKRFISAVASAKTEKEELDYVNDPSKPYLRDLEVKEEMDSSILAIVKRVIVLVVVLSIFGGGAILIGRLAWYS</sequence>
<keyword evidence="2" id="KW-0812">Transmembrane</keyword>
<proteinExistence type="predicted"/>